<dbReference type="AlphaFoldDB" id="A0A6A5VJJ2"/>
<feature type="signal peptide" evidence="1">
    <location>
        <begin position="1"/>
        <end position="21"/>
    </location>
</feature>
<organism evidence="4 5">
    <name type="scientific">Bimuria novae-zelandiae CBS 107.79</name>
    <dbReference type="NCBI Taxonomy" id="1447943"/>
    <lineage>
        <taxon>Eukaryota</taxon>
        <taxon>Fungi</taxon>
        <taxon>Dikarya</taxon>
        <taxon>Ascomycota</taxon>
        <taxon>Pezizomycotina</taxon>
        <taxon>Dothideomycetes</taxon>
        <taxon>Pleosporomycetidae</taxon>
        <taxon>Pleosporales</taxon>
        <taxon>Massarineae</taxon>
        <taxon>Didymosphaeriaceae</taxon>
        <taxon>Bimuria</taxon>
    </lineage>
</organism>
<evidence type="ECO:0000313" key="4">
    <source>
        <dbReference type="EMBL" id="KAF1976820.1"/>
    </source>
</evidence>
<evidence type="ECO:0000259" key="2">
    <source>
        <dbReference type="Pfam" id="PF22974"/>
    </source>
</evidence>
<feature type="domain" description="DUF7029" evidence="2">
    <location>
        <begin position="71"/>
        <end position="174"/>
    </location>
</feature>
<sequence>MSFSSLLKWSIPLLLANEVMGTRLVPIRPHGGRHNKRQEPSGFDLKSDETFLWGSVDASDSALASLTVHTPGENENILSMEHFDDMITNVHCGNNSIEMTFEDDATFAYAQRVWDWVNGADNHSFVMVAGPGDCGTNEDRIPYIVSTLYYDEDANKATLGAIESNWTAIAHTYDLVIGSNDTQNRTSEASVLPRDIDKDTSIDFNHHLNGSLAIARGDLSATVTCLNCSTTGSFDMKFKISQKLGIPTDATITLKPKGVSAYAKMKLAGTGKVVQSLTKTFDLLSIPLAGLDIPGVFELGPFLTVALGAELTGIALTATVTSGATGSLYDSAVVEMNMLDPSENTFSGWDPKVEILETSVDGSISGGVQAFLQASLELKANALGKGFRIGLDLKVPSVNAKLTGITSTKEVCEGSNQNIGVKATTGIGGQLGIKAFRESDESKPFVTITLAALEKPLTEPLCFPFGPKSGAVSARSVRHPHIRRIAAV</sequence>
<protein>
    <submittedName>
        <fullName evidence="4">Uncharacterized protein</fullName>
    </submittedName>
</protein>
<feature type="chain" id="PRO_5025655279" evidence="1">
    <location>
        <begin position="22"/>
        <end position="488"/>
    </location>
</feature>
<dbReference type="Pfam" id="PF23865">
    <property type="entry name" value="DUF7223"/>
    <property type="match status" value="1"/>
</dbReference>
<dbReference type="Proteomes" id="UP000800036">
    <property type="component" value="Unassembled WGS sequence"/>
</dbReference>
<reference evidence="4" key="1">
    <citation type="journal article" date="2020" name="Stud. Mycol.">
        <title>101 Dothideomycetes genomes: a test case for predicting lifestyles and emergence of pathogens.</title>
        <authorList>
            <person name="Haridas S."/>
            <person name="Albert R."/>
            <person name="Binder M."/>
            <person name="Bloem J."/>
            <person name="Labutti K."/>
            <person name="Salamov A."/>
            <person name="Andreopoulos B."/>
            <person name="Baker S."/>
            <person name="Barry K."/>
            <person name="Bills G."/>
            <person name="Bluhm B."/>
            <person name="Cannon C."/>
            <person name="Castanera R."/>
            <person name="Culley D."/>
            <person name="Daum C."/>
            <person name="Ezra D."/>
            <person name="Gonzalez J."/>
            <person name="Henrissat B."/>
            <person name="Kuo A."/>
            <person name="Liang C."/>
            <person name="Lipzen A."/>
            <person name="Lutzoni F."/>
            <person name="Magnuson J."/>
            <person name="Mondo S."/>
            <person name="Nolan M."/>
            <person name="Ohm R."/>
            <person name="Pangilinan J."/>
            <person name="Park H.-J."/>
            <person name="Ramirez L."/>
            <person name="Alfaro M."/>
            <person name="Sun H."/>
            <person name="Tritt A."/>
            <person name="Yoshinaga Y."/>
            <person name="Zwiers L.-H."/>
            <person name="Turgeon B."/>
            <person name="Goodwin S."/>
            <person name="Spatafora J."/>
            <person name="Crous P."/>
            <person name="Grigoriev I."/>
        </authorList>
    </citation>
    <scope>NUCLEOTIDE SEQUENCE</scope>
    <source>
        <strain evidence="4">CBS 107.79</strain>
    </source>
</reference>
<proteinExistence type="predicted"/>
<keyword evidence="5" id="KW-1185">Reference proteome</keyword>
<dbReference type="OrthoDB" id="160645at2759"/>
<gene>
    <name evidence="4" type="ORF">BU23DRAFT_527890</name>
</gene>
<keyword evidence="1" id="KW-0732">Signal</keyword>
<evidence type="ECO:0000256" key="1">
    <source>
        <dbReference type="SAM" id="SignalP"/>
    </source>
</evidence>
<dbReference type="Pfam" id="PF22974">
    <property type="entry name" value="DUF7029"/>
    <property type="match status" value="1"/>
</dbReference>
<name>A0A6A5VJJ2_9PLEO</name>
<dbReference type="InterPro" id="IPR054293">
    <property type="entry name" value="DUF7029"/>
</dbReference>
<evidence type="ECO:0000259" key="3">
    <source>
        <dbReference type="Pfam" id="PF23865"/>
    </source>
</evidence>
<dbReference type="EMBL" id="ML976665">
    <property type="protein sequence ID" value="KAF1976820.1"/>
    <property type="molecule type" value="Genomic_DNA"/>
</dbReference>
<feature type="domain" description="DUF7223" evidence="3">
    <location>
        <begin position="203"/>
        <end position="459"/>
    </location>
</feature>
<evidence type="ECO:0000313" key="5">
    <source>
        <dbReference type="Proteomes" id="UP000800036"/>
    </source>
</evidence>
<accession>A0A6A5VJJ2</accession>
<dbReference type="InterPro" id="IPR055647">
    <property type="entry name" value="DUF7223"/>
</dbReference>